<evidence type="ECO:0000313" key="3">
    <source>
        <dbReference type="Proteomes" id="UP000321113"/>
    </source>
</evidence>
<dbReference type="SUPFAM" id="SSF54909">
    <property type="entry name" value="Dimeric alpha+beta barrel"/>
    <property type="match status" value="1"/>
</dbReference>
<dbReference type="AlphaFoldDB" id="A0A511QVY6"/>
<evidence type="ECO:0000259" key="1">
    <source>
        <dbReference type="Pfam" id="PF07045"/>
    </source>
</evidence>
<dbReference type="Pfam" id="PF07045">
    <property type="entry name" value="DUF1330"/>
    <property type="match status" value="1"/>
</dbReference>
<dbReference type="OrthoDB" id="9806380at2"/>
<dbReference type="InterPro" id="IPR011008">
    <property type="entry name" value="Dimeric_a/b-barrel"/>
</dbReference>
<reference evidence="2 3" key="1">
    <citation type="submission" date="2019-07" db="EMBL/GenBank/DDBJ databases">
        <title>Whole genome shotgun sequence of Vibrio superstes NBRC 103154.</title>
        <authorList>
            <person name="Hosoyama A."/>
            <person name="Uohara A."/>
            <person name="Ohji S."/>
            <person name="Ichikawa N."/>
        </authorList>
    </citation>
    <scope>NUCLEOTIDE SEQUENCE [LARGE SCALE GENOMIC DNA]</scope>
    <source>
        <strain evidence="2 3">NBRC 103154</strain>
    </source>
</reference>
<accession>A0A511QVY6</accession>
<proteinExistence type="predicted"/>
<dbReference type="EMBL" id="BJXK01000025">
    <property type="protein sequence ID" value="GEM81531.1"/>
    <property type="molecule type" value="Genomic_DNA"/>
</dbReference>
<evidence type="ECO:0000313" key="2">
    <source>
        <dbReference type="EMBL" id="GEM81531.1"/>
    </source>
</evidence>
<dbReference type="InterPro" id="IPR010753">
    <property type="entry name" value="DUF1330"/>
</dbReference>
<keyword evidence="3" id="KW-1185">Reference proteome</keyword>
<name>A0A511QVY6_9VIBR</name>
<feature type="domain" description="DUF1330" evidence="1">
    <location>
        <begin position="5"/>
        <end position="96"/>
    </location>
</feature>
<comment type="caution">
    <text evidence="2">The sequence shown here is derived from an EMBL/GenBank/DDBJ whole genome shotgun (WGS) entry which is preliminary data.</text>
</comment>
<protein>
    <recommendedName>
        <fullName evidence="1">DUF1330 domain-containing protein</fullName>
    </recommendedName>
</protein>
<sequence>MSNKYYSVLEVTPTNDDWVADYIGPANALVTKHGGKYLARTNNHERLEGSRENPALRIVIEWPSRQAALDFMNDPGYVPHLEARTAGSVSHHALVEAKDDLA</sequence>
<dbReference type="Gene3D" id="3.30.70.100">
    <property type="match status" value="1"/>
</dbReference>
<gene>
    <name evidence="2" type="ORF">VSU01S_37760</name>
</gene>
<dbReference type="RefSeq" id="WP_119010391.1">
    <property type="nucleotide sequence ID" value="NZ_BJXK01000025.1"/>
</dbReference>
<dbReference type="Proteomes" id="UP000321113">
    <property type="component" value="Unassembled WGS sequence"/>
</dbReference>
<organism evidence="2 3">
    <name type="scientific">Vibrio superstes NBRC 103154</name>
    <dbReference type="NCBI Taxonomy" id="1219062"/>
    <lineage>
        <taxon>Bacteria</taxon>
        <taxon>Pseudomonadati</taxon>
        <taxon>Pseudomonadota</taxon>
        <taxon>Gammaproteobacteria</taxon>
        <taxon>Vibrionales</taxon>
        <taxon>Vibrionaceae</taxon>
        <taxon>Vibrio</taxon>
    </lineage>
</organism>